<gene>
    <name evidence="3" type="ORF">QE412_000661</name>
</gene>
<name>A0ABU0TQZ2_MICTR</name>
<dbReference type="PRINTS" id="PR00862">
    <property type="entry name" value="PROLIGOPTASE"/>
</dbReference>
<dbReference type="PANTHER" id="PTHR11757:SF19">
    <property type="entry name" value="PROLYL ENDOPEPTIDASE-LIKE"/>
    <property type="match status" value="1"/>
</dbReference>
<proteinExistence type="inferred from homology"/>
<comment type="similarity">
    <text evidence="1">Belongs to the peptidase S9A family.</text>
</comment>
<dbReference type="InterPro" id="IPR002470">
    <property type="entry name" value="Peptidase_S9A"/>
</dbReference>
<dbReference type="EMBL" id="JAUTBF010000001">
    <property type="protein sequence ID" value="MDQ1122088.1"/>
    <property type="molecule type" value="Genomic_DNA"/>
</dbReference>
<evidence type="ECO:0000313" key="4">
    <source>
        <dbReference type="Proteomes" id="UP001226691"/>
    </source>
</evidence>
<accession>A0ABU0TQZ2</accession>
<evidence type="ECO:0000259" key="2">
    <source>
        <dbReference type="Pfam" id="PF00326"/>
    </source>
</evidence>
<dbReference type="Proteomes" id="UP001226691">
    <property type="component" value="Unassembled WGS sequence"/>
</dbReference>
<dbReference type="InterPro" id="IPR051543">
    <property type="entry name" value="Serine_Peptidase_S9A"/>
</dbReference>
<dbReference type="RefSeq" id="WP_307480106.1">
    <property type="nucleotide sequence ID" value="NZ_JAUTBF010000001.1"/>
</dbReference>
<dbReference type="SUPFAM" id="SSF53474">
    <property type="entry name" value="alpha/beta-Hydrolases"/>
    <property type="match status" value="1"/>
</dbReference>
<keyword evidence="4" id="KW-1185">Reference proteome</keyword>
<protein>
    <submittedName>
        <fullName evidence="3">Prolyl oligopeptidase PreP (S9A serine peptidase family)</fullName>
    </submittedName>
</protein>
<evidence type="ECO:0000313" key="3">
    <source>
        <dbReference type="EMBL" id="MDQ1122088.1"/>
    </source>
</evidence>
<dbReference type="Pfam" id="PF00326">
    <property type="entry name" value="Peptidase_S9"/>
    <property type="match status" value="1"/>
</dbReference>
<evidence type="ECO:0000256" key="1">
    <source>
        <dbReference type="ARBA" id="ARBA00005228"/>
    </source>
</evidence>
<comment type="caution">
    <text evidence="3">The sequence shown here is derived from an EMBL/GenBank/DDBJ whole genome shotgun (WGS) entry which is preliminary data.</text>
</comment>
<dbReference type="PANTHER" id="PTHR11757">
    <property type="entry name" value="PROTEASE FAMILY S9A OLIGOPEPTIDASE"/>
    <property type="match status" value="1"/>
</dbReference>
<sequence>MHGGFGLSLQPVSGISDRADDLDMLFAHVRGGGELGSGWASAGRGQRKRQALDDIGAVVRHESACRRTVSLMGTSHGGWLALLCALRHPSLIDRVCVTSPITHLPAYLRSDMGRKHRAEFPPEDVLDQFDPMTRIARATGVVPDLMIVHGAADTTVPNQDPEAFAAAWRRAGGRCRIVRHSGGHYGPTDGEAPRIVREQRSFVGVDA</sequence>
<feature type="domain" description="Peptidase S9 prolyl oligopeptidase catalytic" evidence="2">
    <location>
        <begin position="25"/>
        <end position="199"/>
    </location>
</feature>
<dbReference type="InterPro" id="IPR001375">
    <property type="entry name" value="Peptidase_S9_cat"/>
</dbReference>
<dbReference type="InterPro" id="IPR029058">
    <property type="entry name" value="AB_hydrolase_fold"/>
</dbReference>
<dbReference type="Gene3D" id="3.40.50.1820">
    <property type="entry name" value="alpha/beta hydrolase"/>
    <property type="match status" value="1"/>
</dbReference>
<organism evidence="3 4">
    <name type="scientific">Microbacterium trichothecenolyticum</name>
    <name type="common">Aureobacterium trichothecenolyticum</name>
    <dbReference type="NCBI Taxonomy" id="69370"/>
    <lineage>
        <taxon>Bacteria</taxon>
        <taxon>Bacillati</taxon>
        <taxon>Actinomycetota</taxon>
        <taxon>Actinomycetes</taxon>
        <taxon>Micrococcales</taxon>
        <taxon>Microbacteriaceae</taxon>
        <taxon>Microbacterium</taxon>
    </lineage>
</organism>
<reference evidence="3 4" key="1">
    <citation type="submission" date="2023-07" db="EMBL/GenBank/DDBJ databases">
        <title>Functional and genomic diversity of the sorghum phyllosphere microbiome.</title>
        <authorList>
            <person name="Shade A."/>
        </authorList>
    </citation>
    <scope>NUCLEOTIDE SEQUENCE [LARGE SCALE GENOMIC DNA]</scope>
    <source>
        <strain evidence="3 4">SORGH_AS_1207</strain>
    </source>
</reference>